<dbReference type="GO" id="GO:0070888">
    <property type="term" value="F:E-box binding"/>
    <property type="evidence" value="ECO:0007669"/>
    <property type="project" value="TreeGrafter"/>
</dbReference>
<evidence type="ECO:0000256" key="1">
    <source>
        <dbReference type="SAM" id="MobiDB-lite"/>
    </source>
</evidence>
<feature type="region of interest" description="Disordered" evidence="1">
    <location>
        <begin position="151"/>
        <end position="207"/>
    </location>
</feature>
<dbReference type="InterPro" id="IPR011598">
    <property type="entry name" value="bHLH_dom"/>
</dbReference>
<dbReference type="EMBL" id="HG994581">
    <property type="protein sequence ID" value="CAF2864921.1"/>
    <property type="molecule type" value="Genomic_DNA"/>
</dbReference>
<accession>A0A7R8H4Q4</accession>
<feature type="compositionally biased region" description="Basic residues" evidence="1">
    <location>
        <begin position="159"/>
        <end position="176"/>
    </location>
</feature>
<dbReference type="PANTHER" id="PTHR19290">
    <property type="entry name" value="BASIC HELIX-LOOP-HELIX PROTEIN NEUROGENIN-RELATED"/>
    <property type="match status" value="1"/>
</dbReference>
<evidence type="ECO:0000313" key="2">
    <source>
        <dbReference type="EMBL" id="CAF2864921.1"/>
    </source>
</evidence>
<dbReference type="InterPro" id="IPR036638">
    <property type="entry name" value="HLH_DNA-bd_sf"/>
</dbReference>
<proteinExistence type="predicted"/>
<gene>
    <name evidence="2" type="ORF">LSAA_6413</name>
</gene>
<dbReference type="InterPro" id="IPR050359">
    <property type="entry name" value="bHLH_transcription_factors"/>
</dbReference>
<dbReference type="GO" id="GO:0046983">
    <property type="term" value="F:protein dimerization activity"/>
    <property type="evidence" value="ECO:0007669"/>
    <property type="project" value="InterPro"/>
</dbReference>
<reference evidence="2" key="1">
    <citation type="submission" date="2021-02" db="EMBL/GenBank/DDBJ databases">
        <authorList>
            <person name="Bekaert M."/>
        </authorList>
    </citation>
    <scope>NUCLEOTIDE SEQUENCE</scope>
    <source>
        <strain evidence="2">IoA-00</strain>
    </source>
</reference>
<dbReference type="GO" id="GO:0005634">
    <property type="term" value="C:nucleus"/>
    <property type="evidence" value="ECO:0007669"/>
    <property type="project" value="TreeGrafter"/>
</dbReference>
<dbReference type="Gene3D" id="4.10.280.10">
    <property type="entry name" value="Helix-loop-helix DNA-binding domain"/>
    <property type="match status" value="1"/>
</dbReference>
<dbReference type="Proteomes" id="UP000675881">
    <property type="component" value="Chromosome 2"/>
</dbReference>
<keyword evidence="3" id="KW-1185">Reference proteome</keyword>
<organism evidence="2 3">
    <name type="scientific">Lepeophtheirus salmonis</name>
    <name type="common">Salmon louse</name>
    <name type="synonym">Caligus salmonis</name>
    <dbReference type="NCBI Taxonomy" id="72036"/>
    <lineage>
        <taxon>Eukaryota</taxon>
        <taxon>Metazoa</taxon>
        <taxon>Ecdysozoa</taxon>
        <taxon>Arthropoda</taxon>
        <taxon>Crustacea</taxon>
        <taxon>Multicrustacea</taxon>
        <taxon>Hexanauplia</taxon>
        <taxon>Copepoda</taxon>
        <taxon>Siphonostomatoida</taxon>
        <taxon>Caligidae</taxon>
        <taxon>Lepeophtheirus</taxon>
    </lineage>
</organism>
<evidence type="ECO:0000313" key="3">
    <source>
        <dbReference type="Proteomes" id="UP000675881"/>
    </source>
</evidence>
<dbReference type="GO" id="GO:0009653">
    <property type="term" value="P:anatomical structure morphogenesis"/>
    <property type="evidence" value="ECO:0007669"/>
    <property type="project" value="TreeGrafter"/>
</dbReference>
<dbReference type="GO" id="GO:0045944">
    <property type="term" value="P:positive regulation of transcription by RNA polymerase II"/>
    <property type="evidence" value="ECO:0007669"/>
    <property type="project" value="TreeGrafter"/>
</dbReference>
<feature type="region of interest" description="Disordered" evidence="1">
    <location>
        <begin position="315"/>
        <end position="350"/>
    </location>
</feature>
<dbReference type="PROSITE" id="PS50888">
    <property type="entry name" value="BHLH"/>
    <property type="match status" value="1"/>
</dbReference>
<protein>
    <submittedName>
        <fullName evidence="2">TX</fullName>
    </submittedName>
</protein>
<name>A0A7R8H4Q4_LEPSM</name>
<feature type="compositionally biased region" description="Low complexity" evidence="1">
    <location>
        <begin position="315"/>
        <end position="331"/>
    </location>
</feature>
<dbReference type="OrthoDB" id="10039134at2759"/>
<sequence>MSYPEDESLTLPIKSRSLRAKSIAKRLETERNKNAPRVRKPRQKVCTMSKYRRKTANAKERDRMKQVNDAFEKLRDVVPHHRAFIGVATSSPPPPTPGDPASATKVSTLRCAISYINSLQQLIEDSNKGLLDPNLYNTDLVEEETDVLFSSLSASSKKPNNKPLKKAGGKKSKLKKNSGATAKDSKSNNKRSSSASGAKSVKKKKQKLEETKKLISNKLMGNINNHGHSGFSTNNILQENLFTSYLIPQQQTHTPLNPTQISTLPNPGAYYSNVMKERHNPSLLPLQPLYLPSSPLVYKTPDSLYGDMDSFSDVSSASPGSTSSSSLDLLLHPQDFSSPSSSPVEDFHHPASSSSSCANLALNSTSSHILDDIQQILKDAENFDIMV</sequence>
<dbReference type="Pfam" id="PF00010">
    <property type="entry name" value="HLH"/>
    <property type="match status" value="1"/>
</dbReference>
<dbReference type="AlphaFoldDB" id="A0A7R8H4Q4"/>
<dbReference type="PANTHER" id="PTHR19290:SF147">
    <property type="entry name" value="HELIX-LOOP-HELIX PROTEIN DELILAH"/>
    <property type="match status" value="1"/>
</dbReference>
<dbReference type="SMART" id="SM00353">
    <property type="entry name" value="HLH"/>
    <property type="match status" value="1"/>
</dbReference>
<feature type="compositionally biased region" description="Low complexity" evidence="1">
    <location>
        <begin position="190"/>
        <end position="199"/>
    </location>
</feature>
<dbReference type="SUPFAM" id="SSF47459">
    <property type="entry name" value="HLH, helix-loop-helix DNA-binding domain"/>
    <property type="match status" value="1"/>
</dbReference>
<dbReference type="GO" id="GO:0003700">
    <property type="term" value="F:DNA-binding transcription factor activity"/>
    <property type="evidence" value="ECO:0007669"/>
    <property type="project" value="TreeGrafter"/>
</dbReference>